<name>A0ABW5ZGF6_9BACL</name>
<keyword evidence="1" id="KW-0812">Transmembrane</keyword>
<feature type="transmembrane region" description="Helical" evidence="1">
    <location>
        <begin position="213"/>
        <end position="233"/>
    </location>
</feature>
<keyword evidence="1" id="KW-1133">Transmembrane helix</keyword>
<feature type="transmembrane region" description="Helical" evidence="1">
    <location>
        <begin position="32"/>
        <end position="50"/>
    </location>
</feature>
<evidence type="ECO:0000256" key="1">
    <source>
        <dbReference type="SAM" id="Phobius"/>
    </source>
</evidence>
<protein>
    <submittedName>
        <fullName evidence="2">DUF554 domain-containing protein</fullName>
    </submittedName>
</protein>
<dbReference type="RefSeq" id="WP_204730596.1">
    <property type="nucleotide sequence ID" value="NZ_JAFBDK010000020.1"/>
</dbReference>
<feature type="transmembrane region" description="Helical" evidence="1">
    <location>
        <begin position="56"/>
        <end position="75"/>
    </location>
</feature>
<gene>
    <name evidence="2" type="ORF">ACFS5P_06775</name>
</gene>
<keyword evidence="3" id="KW-1185">Reference proteome</keyword>
<dbReference type="PANTHER" id="PTHR36111">
    <property type="entry name" value="INNER MEMBRANE PROTEIN-RELATED"/>
    <property type="match status" value="1"/>
</dbReference>
<evidence type="ECO:0000313" key="2">
    <source>
        <dbReference type="EMBL" id="MFD2911576.1"/>
    </source>
</evidence>
<keyword evidence="1" id="KW-0472">Membrane</keyword>
<reference evidence="3" key="1">
    <citation type="journal article" date="2019" name="Int. J. Syst. Evol. Microbiol.">
        <title>The Global Catalogue of Microorganisms (GCM) 10K type strain sequencing project: providing services to taxonomists for standard genome sequencing and annotation.</title>
        <authorList>
            <consortium name="The Broad Institute Genomics Platform"/>
            <consortium name="The Broad Institute Genome Sequencing Center for Infectious Disease"/>
            <person name="Wu L."/>
            <person name="Ma J."/>
        </authorList>
    </citation>
    <scope>NUCLEOTIDE SEQUENCE [LARGE SCALE GENOMIC DNA]</scope>
    <source>
        <strain evidence="3">KCTC 13528</strain>
    </source>
</reference>
<comment type="caution">
    <text evidence="2">The sequence shown here is derived from an EMBL/GenBank/DDBJ whole genome shotgun (WGS) entry which is preliminary data.</text>
</comment>
<dbReference type="EMBL" id="JBHUPG010000011">
    <property type="protein sequence ID" value="MFD2911576.1"/>
    <property type="molecule type" value="Genomic_DNA"/>
</dbReference>
<dbReference type="Proteomes" id="UP001597561">
    <property type="component" value="Unassembled WGS sequence"/>
</dbReference>
<evidence type="ECO:0000313" key="3">
    <source>
        <dbReference type="Proteomes" id="UP001597561"/>
    </source>
</evidence>
<sequence>MVLLGTLVNGLLIIVGTLIGKLLHRIPEKMKATVMSAIGLAVIVLGLQMGLSSNNYLIVIISLVLGAVIGEWMALDDKLNAMGRWIERKVGTNGETSISQGFVTATLIFVIGAMGVIGALDSGLRGDHQVLFTKSIIDGFVSIILTSTLGIGVLFSAVPVVLYQGGIALFATQIDRFVPDVLMDQFIAEMTSAGGIMIFAIGLNLVGITKIRVANLLPGILVVGLIVTIVHLYESYGLQLISF</sequence>
<proteinExistence type="predicted"/>
<feature type="transmembrane region" description="Helical" evidence="1">
    <location>
        <begin position="186"/>
        <end position="207"/>
    </location>
</feature>
<dbReference type="InterPro" id="IPR007563">
    <property type="entry name" value="DUF554"/>
</dbReference>
<dbReference type="Pfam" id="PF04474">
    <property type="entry name" value="DUF554"/>
    <property type="match status" value="1"/>
</dbReference>
<feature type="transmembrane region" description="Helical" evidence="1">
    <location>
        <begin position="140"/>
        <end position="165"/>
    </location>
</feature>
<feature type="transmembrane region" description="Helical" evidence="1">
    <location>
        <begin position="96"/>
        <end position="120"/>
    </location>
</feature>
<dbReference type="PANTHER" id="PTHR36111:SF2">
    <property type="entry name" value="INNER MEMBRANE PROTEIN"/>
    <property type="match status" value="1"/>
</dbReference>
<feature type="transmembrane region" description="Helical" evidence="1">
    <location>
        <begin position="6"/>
        <end position="23"/>
    </location>
</feature>
<accession>A0ABW5ZGF6</accession>
<organism evidence="2 3">
    <name type="scientific">Jeotgalibacillus terrae</name>
    <dbReference type="NCBI Taxonomy" id="587735"/>
    <lineage>
        <taxon>Bacteria</taxon>
        <taxon>Bacillati</taxon>
        <taxon>Bacillota</taxon>
        <taxon>Bacilli</taxon>
        <taxon>Bacillales</taxon>
        <taxon>Caryophanaceae</taxon>
        <taxon>Jeotgalibacillus</taxon>
    </lineage>
</organism>